<accession>A0A2I3GA97</accession>
<dbReference type="Proteomes" id="UP000001073">
    <property type="component" value="Chromosome 12"/>
</dbReference>
<name>A0A2I3GA97_NOMLE</name>
<dbReference type="Ensembl" id="ENSNLET00000048421.1">
    <property type="protein sequence ID" value="ENSNLEP00000028208.1"/>
    <property type="gene ID" value="ENSNLEG00000010280.2"/>
</dbReference>
<sequence length="136" mass="16105">MPCNRCRPSVYSLSYIKRGKTRNYLYPIWSPYAYYLYCYKYRITLREKMLPRCYKSITYKEEEDLTLQPRSCLQLGLQEGKSTEQGNHDQLKELYSFDRNPGVRGREDKCGLCVCELPERSERQRWGSAVLPCSSC</sequence>
<reference evidence="1" key="3">
    <citation type="submission" date="2025-09" db="UniProtKB">
        <authorList>
            <consortium name="Ensembl"/>
        </authorList>
    </citation>
    <scope>IDENTIFICATION</scope>
</reference>
<dbReference type="AlphaFoldDB" id="A0A2I3GA97"/>
<reference evidence="1 2" key="1">
    <citation type="submission" date="2012-10" db="EMBL/GenBank/DDBJ databases">
        <authorList>
            <consortium name="Gibbon Genome Sequencing Consortium"/>
        </authorList>
    </citation>
    <scope>NUCLEOTIDE SEQUENCE [LARGE SCALE GENOMIC DNA]</scope>
</reference>
<evidence type="ECO:0000313" key="1">
    <source>
        <dbReference type="Ensembl" id="ENSNLEP00000028208.1"/>
    </source>
</evidence>
<keyword evidence="2" id="KW-1185">Reference proteome</keyword>
<reference evidence="1" key="2">
    <citation type="submission" date="2025-08" db="UniProtKB">
        <authorList>
            <consortium name="Ensembl"/>
        </authorList>
    </citation>
    <scope>IDENTIFICATION</scope>
</reference>
<proteinExistence type="predicted"/>
<organism evidence="1 2">
    <name type="scientific">Nomascus leucogenys</name>
    <name type="common">Northern white-cheeked gibbon</name>
    <name type="synonym">Hylobates leucogenys</name>
    <dbReference type="NCBI Taxonomy" id="61853"/>
    <lineage>
        <taxon>Eukaryota</taxon>
        <taxon>Metazoa</taxon>
        <taxon>Chordata</taxon>
        <taxon>Craniata</taxon>
        <taxon>Vertebrata</taxon>
        <taxon>Euteleostomi</taxon>
        <taxon>Mammalia</taxon>
        <taxon>Eutheria</taxon>
        <taxon>Euarchontoglires</taxon>
        <taxon>Primates</taxon>
        <taxon>Haplorrhini</taxon>
        <taxon>Catarrhini</taxon>
        <taxon>Hylobatidae</taxon>
        <taxon>Nomascus</taxon>
    </lineage>
</organism>
<dbReference type="EMBL" id="ADFV01183239">
    <property type="status" value="NOT_ANNOTATED_CDS"/>
    <property type="molecule type" value="Genomic_DNA"/>
</dbReference>
<dbReference type="GeneTree" id="ENSGT00940000161581"/>
<gene>
    <name evidence="1" type="primary">OAZ3</name>
</gene>
<evidence type="ECO:0000313" key="2">
    <source>
        <dbReference type="Proteomes" id="UP000001073"/>
    </source>
</evidence>
<protein>
    <submittedName>
        <fullName evidence="1">Ornithine decarboxylase antizyme 3</fullName>
    </submittedName>
</protein>